<evidence type="ECO:0000256" key="2">
    <source>
        <dbReference type="SAM" id="MobiDB-lite"/>
    </source>
</evidence>
<feature type="domain" description="Bacteriophage lambda Replication protein O N-terminal" evidence="3">
    <location>
        <begin position="8"/>
        <end position="96"/>
    </location>
</feature>
<keyword evidence="6" id="KW-1185">Reference proteome</keyword>
<accession>A0A316D6H3</accession>
<evidence type="ECO:0000313" key="5">
    <source>
        <dbReference type="EMBL" id="PWK10194.1"/>
    </source>
</evidence>
<organism evidence="5 6">
    <name type="scientific">Tumebacillus permanentifrigoris</name>
    <dbReference type="NCBI Taxonomy" id="378543"/>
    <lineage>
        <taxon>Bacteria</taxon>
        <taxon>Bacillati</taxon>
        <taxon>Bacillota</taxon>
        <taxon>Bacilli</taxon>
        <taxon>Bacillales</taxon>
        <taxon>Alicyclobacillaceae</taxon>
        <taxon>Tumebacillus</taxon>
    </lineage>
</organism>
<dbReference type="InterPro" id="IPR006497">
    <property type="entry name" value="Phage_lambda_VrpO_N"/>
</dbReference>
<feature type="region of interest" description="Disordered" evidence="2">
    <location>
        <begin position="122"/>
        <end position="182"/>
    </location>
</feature>
<feature type="domain" description="DnaB/C C-terminal" evidence="4">
    <location>
        <begin position="215"/>
        <end position="285"/>
    </location>
</feature>
<evidence type="ECO:0000259" key="4">
    <source>
        <dbReference type="Pfam" id="PF07261"/>
    </source>
</evidence>
<comment type="similarity">
    <text evidence="1">Belongs to the DnaB/DnaD family.</text>
</comment>
<dbReference type="GO" id="GO:0006260">
    <property type="term" value="P:DNA replication"/>
    <property type="evidence" value="ECO:0007669"/>
    <property type="project" value="InterPro"/>
</dbReference>
<dbReference type="InterPro" id="IPR053162">
    <property type="entry name" value="DnaD"/>
</dbReference>
<dbReference type="Gene3D" id="1.10.10.630">
    <property type="entry name" value="DnaD domain-like"/>
    <property type="match status" value="1"/>
</dbReference>
<protein>
    <submittedName>
        <fullName evidence="5">Phage replication protein O</fullName>
    </submittedName>
</protein>
<dbReference type="Gene3D" id="1.10.10.10">
    <property type="entry name" value="Winged helix-like DNA-binding domain superfamily/Winged helix DNA-binding domain"/>
    <property type="match status" value="1"/>
</dbReference>
<dbReference type="SUPFAM" id="SSF158499">
    <property type="entry name" value="DnaD domain-like"/>
    <property type="match status" value="1"/>
</dbReference>
<dbReference type="OrthoDB" id="1821976at2"/>
<dbReference type="InterPro" id="IPR036388">
    <property type="entry name" value="WH-like_DNA-bd_sf"/>
</dbReference>
<evidence type="ECO:0000259" key="3">
    <source>
        <dbReference type="Pfam" id="PF04492"/>
    </source>
</evidence>
<dbReference type="Pfam" id="PF04492">
    <property type="entry name" value="Phage_rep_O"/>
    <property type="match status" value="1"/>
</dbReference>
<feature type="compositionally biased region" description="Basic and acidic residues" evidence="2">
    <location>
        <begin position="288"/>
        <end position="307"/>
    </location>
</feature>
<dbReference type="PANTHER" id="PTHR37293">
    <property type="entry name" value="PHAGE REPLICATION PROTEIN-RELATED"/>
    <property type="match status" value="1"/>
</dbReference>
<gene>
    <name evidence="5" type="ORF">C7459_11215</name>
</gene>
<dbReference type="Proteomes" id="UP000245634">
    <property type="component" value="Unassembled WGS sequence"/>
</dbReference>
<feature type="compositionally biased region" description="Polar residues" evidence="2">
    <location>
        <begin position="122"/>
        <end position="132"/>
    </location>
</feature>
<evidence type="ECO:0000313" key="6">
    <source>
        <dbReference type="Proteomes" id="UP000245634"/>
    </source>
</evidence>
<feature type="compositionally biased region" description="Polar residues" evidence="2">
    <location>
        <begin position="161"/>
        <end position="174"/>
    </location>
</feature>
<dbReference type="NCBIfam" id="TIGR01446">
    <property type="entry name" value="DnaD_dom"/>
    <property type="match status" value="1"/>
</dbReference>
<feature type="region of interest" description="Disordered" evidence="2">
    <location>
        <begin position="288"/>
        <end position="330"/>
    </location>
</feature>
<name>A0A316D6H3_9BACL</name>
<sequence>MANPQPTDAHLRISHQIMREIIRRDFSKPHQNILNLILRLSWGCGSPSAHIPQSKDFTLCGVAQGHVSTYIRQLVEAKVLIADDPFYQIQKDFDLWQVSPNKGWDSKRFDELVSENIRLSTPDLRQTESSPLAGTLPLRRENIPSGGNSSPPKGEHPLQREGNSSPQRGTQQPENVDVPTPRRVSIKRRSFISLPLLPHPLPQAPAQELSDGDVYNAFEKEFGRPLSPMEFEEIRDYWLPVYPRELIVRALREAVLNQARHMKYVNNILVAWWDKKWTTPEAVEAGKAQEHLKRTDRPYQQQRERAKVLQMPGAQTYSTGAHSKFERNLK</sequence>
<dbReference type="EMBL" id="QGGL01000012">
    <property type="protein sequence ID" value="PWK10194.1"/>
    <property type="molecule type" value="Genomic_DNA"/>
</dbReference>
<evidence type="ECO:0000256" key="1">
    <source>
        <dbReference type="ARBA" id="ARBA00093462"/>
    </source>
</evidence>
<proteinExistence type="inferred from homology"/>
<comment type="caution">
    <text evidence="5">The sequence shown here is derived from an EMBL/GenBank/DDBJ whole genome shotgun (WGS) entry which is preliminary data.</text>
</comment>
<dbReference type="Pfam" id="PF07261">
    <property type="entry name" value="DnaB_2"/>
    <property type="match status" value="1"/>
</dbReference>
<dbReference type="InterPro" id="IPR034829">
    <property type="entry name" value="DnaD-like_sf"/>
</dbReference>
<dbReference type="PANTHER" id="PTHR37293:SF5">
    <property type="entry name" value="DNA REPLICATION PROTEIN"/>
    <property type="match status" value="1"/>
</dbReference>
<reference evidence="5 6" key="1">
    <citation type="submission" date="2018-05" db="EMBL/GenBank/DDBJ databases">
        <title>Genomic Encyclopedia of Type Strains, Phase IV (KMG-IV): sequencing the most valuable type-strain genomes for metagenomic binning, comparative biology and taxonomic classification.</title>
        <authorList>
            <person name="Goeker M."/>
        </authorList>
    </citation>
    <scope>NUCLEOTIDE SEQUENCE [LARGE SCALE GENOMIC DNA]</scope>
    <source>
        <strain evidence="5 6">DSM 18773</strain>
    </source>
</reference>
<dbReference type="AlphaFoldDB" id="A0A316D6H3"/>
<dbReference type="InterPro" id="IPR006343">
    <property type="entry name" value="DnaB/C_C"/>
</dbReference>